<accession>A0A1K1RFM9</accession>
<dbReference type="OrthoDB" id="1466811at2"/>
<feature type="coiled-coil region" evidence="1">
    <location>
        <begin position="48"/>
        <end position="104"/>
    </location>
</feature>
<keyword evidence="1" id="KW-0175">Coiled coil</keyword>
<evidence type="ECO:0000256" key="1">
    <source>
        <dbReference type="SAM" id="Coils"/>
    </source>
</evidence>
<protein>
    <recommendedName>
        <fullName evidence="4">Outer membrane protein beta-barrel domain-containing protein</fullName>
    </recommendedName>
</protein>
<reference evidence="2 3" key="1">
    <citation type="submission" date="2016-11" db="EMBL/GenBank/DDBJ databases">
        <authorList>
            <person name="Jaros S."/>
            <person name="Januszkiewicz K."/>
            <person name="Wedrychowicz H."/>
        </authorList>
    </citation>
    <scope>NUCLEOTIDE SEQUENCE [LARGE SCALE GENOMIC DNA]</scope>
    <source>
        <strain evidence="2 3">CGMCC 1.12145</strain>
    </source>
</reference>
<sequence length="365" mass="42205">MLRIISYVTYVILLLIAQNLCAQTLSQKDSLDLRARERVLEAIDVRKERVVEEEKAKLKKEVERIRELEDRGEISAGEARAKKEEEARKTALNIENKMAVLNNKRALVERGEEKGWEYLESSTIGIGIGNNYDGNGSRFLGVRFENKRKDKKYDRRTYSDIVVAVGFNNALIEGESLNDSPYKTGGSRFFELGWQWKTRVFKNSNAVRLSYGLSFQSNGLKPKDNMYFEKEGEETSLQAYPYRLKKSKFRQDNLVIPVFFEFGPSRRVQHDEYFRYSTRKKFRIGLGGYAGLNLTSRQKLRYDREGSTGREKIKDDYNTNNFVYGLAAYAGIGGTSLYLKYDLNPIFKEPNIKQNNISLGLRFEL</sequence>
<dbReference type="STRING" id="1150368.SAMN02927921_03526"/>
<evidence type="ECO:0000313" key="3">
    <source>
        <dbReference type="Proteomes" id="UP000182248"/>
    </source>
</evidence>
<dbReference type="EMBL" id="FPJE01000024">
    <property type="protein sequence ID" value="SFW70999.1"/>
    <property type="molecule type" value="Genomic_DNA"/>
</dbReference>
<keyword evidence="3" id="KW-1185">Reference proteome</keyword>
<organism evidence="2 3">
    <name type="scientific">Sinomicrobium oceani</name>
    <dbReference type="NCBI Taxonomy" id="1150368"/>
    <lineage>
        <taxon>Bacteria</taxon>
        <taxon>Pseudomonadati</taxon>
        <taxon>Bacteroidota</taxon>
        <taxon>Flavobacteriia</taxon>
        <taxon>Flavobacteriales</taxon>
        <taxon>Flavobacteriaceae</taxon>
        <taxon>Sinomicrobium</taxon>
    </lineage>
</organism>
<dbReference type="Proteomes" id="UP000182248">
    <property type="component" value="Unassembled WGS sequence"/>
</dbReference>
<gene>
    <name evidence="2" type="ORF">SAMN02927921_03526</name>
</gene>
<dbReference type="RefSeq" id="WP_072318780.1">
    <property type="nucleotide sequence ID" value="NZ_FPJE01000024.1"/>
</dbReference>
<dbReference type="AlphaFoldDB" id="A0A1K1RFM9"/>
<name>A0A1K1RFM9_9FLAO</name>
<proteinExistence type="predicted"/>
<evidence type="ECO:0000313" key="2">
    <source>
        <dbReference type="EMBL" id="SFW70999.1"/>
    </source>
</evidence>
<evidence type="ECO:0008006" key="4">
    <source>
        <dbReference type="Google" id="ProtNLM"/>
    </source>
</evidence>